<dbReference type="InterPro" id="IPR011043">
    <property type="entry name" value="Gal_Oxase/kelch_b-propeller"/>
</dbReference>
<keyword evidence="1" id="KW-0732">Signal</keyword>
<dbReference type="PANTHER" id="PTHR32208">
    <property type="entry name" value="SECRETED PROTEIN-RELATED"/>
    <property type="match status" value="1"/>
</dbReference>
<dbReference type="CDD" id="cd02851">
    <property type="entry name" value="E_set_GO_C"/>
    <property type="match status" value="1"/>
</dbReference>
<keyword evidence="4" id="KW-1185">Reference proteome</keyword>
<dbReference type="PANTHER" id="PTHR32208:SF21">
    <property type="entry name" value="LOW QUALITY PROTEIN: ALDEHYDE OXIDASE GLOX-LIKE"/>
    <property type="match status" value="1"/>
</dbReference>
<evidence type="ECO:0000256" key="1">
    <source>
        <dbReference type="SAM" id="SignalP"/>
    </source>
</evidence>
<feature type="signal peptide" evidence="1">
    <location>
        <begin position="1"/>
        <end position="29"/>
    </location>
</feature>
<dbReference type="Gene3D" id="2.60.120.260">
    <property type="entry name" value="Galactose-binding domain-like"/>
    <property type="match status" value="1"/>
</dbReference>
<name>A0A3N1CQU3_9ACTN</name>
<proteinExistence type="predicted"/>
<dbReference type="InterPro" id="IPR015202">
    <property type="entry name" value="GO-like_E_set"/>
</dbReference>
<dbReference type="RefSeq" id="WP_123663003.1">
    <property type="nucleotide sequence ID" value="NZ_RJKE01000001.1"/>
</dbReference>
<organism evidence="3 4">
    <name type="scientific">Actinocorallia herbida</name>
    <dbReference type="NCBI Taxonomy" id="58109"/>
    <lineage>
        <taxon>Bacteria</taxon>
        <taxon>Bacillati</taxon>
        <taxon>Actinomycetota</taxon>
        <taxon>Actinomycetes</taxon>
        <taxon>Streptosporangiales</taxon>
        <taxon>Thermomonosporaceae</taxon>
        <taxon>Actinocorallia</taxon>
    </lineage>
</organism>
<dbReference type="Pfam" id="PF09118">
    <property type="entry name" value="GO-like_E_set"/>
    <property type="match status" value="1"/>
</dbReference>
<dbReference type="AlphaFoldDB" id="A0A3N1CQU3"/>
<evidence type="ECO:0000259" key="2">
    <source>
        <dbReference type="Pfam" id="PF09118"/>
    </source>
</evidence>
<dbReference type="EMBL" id="RJKE01000001">
    <property type="protein sequence ID" value="ROO83672.1"/>
    <property type="molecule type" value="Genomic_DNA"/>
</dbReference>
<evidence type="ECO:0000313" key="4">
    <source>
        <dbReference type="Proteomes" id="UP000272400"/>
    </source>
</evidence>
<dbReference type="OrthoDB" id="535891at2"/>
<dbReference type="Gene3D" id="2.60.40.10">
    <property type="entry name" value="Immunoglobulins"/>
    <property type="match status" value="1"/>
</dbReference>
<protein>
    <submittedName>
        <fullName evidence="3">Uncharacterized protein DUF1929</fullName>
    </submittedName>
</protein>
<sequence>MRYTRPRASAIMFASAVGATALFSGAVPAANAAPSPKVQNPGLEKVSGGLPECWAKYSTGTNTGTFASVKGGNKSAKAATVSVTAHRGGFKALLQKPGCAIKVNPGKKYDLQLSYKTDSEKTALTVFRQKKNGAWVKWHTFPHLPSSKNYRLSVGRTPAVPAGTKAIRFGQGLYGTGTLTTDNYKISPAKGTAKCVGSECTKGHWIVQDFGNGGVRAIHSVLLHNGKVLLIAGSGNDPDNFNAGTFTTKVYDPKTNRFTNVPTPYDMFCAGHVQLADGRVLVVSGTEEYAQYDPQTGAETAGWKGSKKSYIFDPATNRYTKANDMVDGHWYPSATILPNGDVYSVGGYAYERAGGDVGGNKVSLVSELFSASKKRWLPENQVAQTGINWATYPSLHLTTKAAPLFYSGVSVFSHPVNADGSLRGPGFLDPYTGAWQALPNNGGLRRADARDQAASVLLPPAQDQRVMVVGGKDFSKPDAAIRLTDVINLKSANPKYTAGPNLPLGTVHYGDGTDAPVGRQTGAQGKTYVSTVLLPDGKVLETGGSQAARAEHVHETSILDPVPSVSKMKWKSVAPDPVSRSYHASAVLLPDGRVLAVGSNPWDNSFDTRISIYAPPYLYKGGETPKITSYQKGLSTGAKTTISTSTPITKASLIRPIAVTHSSDPNQRSINVPVKALGGGKYRLSIDARKSMVPPGWYMLFVQTKTGKPSEARWVHIK</sequence>
<dbReference type="SUPFAM" id="SSF50965">
    <property type="entry name" value="Galactose oxidase, central domain"/>
    <property type="match status" value="1"/>
</dbReference>
<reference evidence="3 4" key="1">
    <citation type="submission" date="2018-11" db="EMBL/GenBank/DDBJ databases">
        <title>Sequencing the genomes of 1000 actinobacteria strains.</title>
        <authorList>
            <person name="Klenk H.-P."/>
        </authorList>
    </citation>
    <scope>NUCLEOTIDE SEQUENCE [LARGE SCALE GENOMIC DNA]</scope>
    <source>
        <strain evidence="3 4">DSM 44254</strain>
    </source>
</reference>
<feature type="domain" description="Galactose oxidase-like Early set" evidence="2">
    <location>
        <begin position="625"/>
        <end position="717"/>
    </location>
</feature>
<dbReference type="SUPFAM" id="SSF81296">
    <property type="entry name" value="E set domains"/>
    <property type="match status" value="1"/>
</dbReference>
<dbReference type="InterPro" id="IPR013783">
    <property type="entry name" value="Ig-like_fold"/>
</dbReference>
<dbReference type="InterPro" id="IPR037293">
    <property type="entry name" value="Gal_Oxidase_central_sf"/>
</dbReference>
<gene>
    <name evidence="3" type="ORF">EDD29_1179</name>
</gene>
<dbReference type="Gene3D" id="2.130.10.80">
    <property type="entry name" value="Galactose oxidase/kelch, beta-propeller"/>
    <property type="match status" value="1"/>
</dbReference>
<comment type="caution">
    <text evidence="3">The sequence shown here is derived from an EMBL/GenBank/DDBJ whole genome shotgun (WGS) entry which is preliminary data.</text>
</comment>
<dbReference type="GO" id="GO:0005975">
    <property type="term" value="P:carbohydrate metabolic process"/>
    <property type="evidence" value="ECO:0007669"/>
    <property type="project" value="UniProtKB-ARBA"/>
</dbReference>
<dbReference type="InterPro" id="IPR014756">
    <property type="entry name" value="Ig_E-set"/>
</dbReference>
<evidence type="ECO:0000313" key="3">
    <source>
        <dbReference type="EMBL" id="ROO83672.1"/>
    </source>
</evidence>
<feature type="chain" id="PRO_5039520706" evidence="1">
    <location>
        <begin position="30"/>
        <end position="718"/>
    </location>
</feature>
<dbReference type="Proteomes" id="UP000272400">
    <property type="component" value="Unassembled WGS sequence"/>
</dbReference>
<accession>A0A3N1CQU3</accession>